<dbReference type="PANTHER" id="PTHR43788">
    <property type="entry name" value="DNA2/NAM7 HELICASE FAMILY MEMBER"/>
    <property type="match status" value="1"/>
</dbReference>
<dbReference type="InterPro" id="IPR029493">
    <property type="entry name" value="RecD2-like_HHH"/>
</dbReference>
<dbReference type="Gene3D" id="1.10.10.2220">
    <property type="match status" value="1"/>
</dbReference>
<keyword evidence="3" id="KW-0378">Hydrolase</keyword>
<dbReference type="EC" id="5.6.2.3" evidence="3"/>
<feature type="binding site" evidence="3">
    <location>
        <begin position="376"/>
        <end position="380"/>
    </location>
    <ligand>
        <name>ATP</name>
        <dbReference type="ChEBI" id="CHEBI:30616"/>
    </ligand>
</feature>
<keyword evidence="3" id="KW-0347">Helicase</keyword>
<keyword evidence="2 3" id="KW-0067">ATP-binding</keyword>
<dbReference type="Pfam" id="PF13538">
    <property type="entry name" value="UvrD_C_2"/>
    <property type="match status" value="1"/>
</dbReference>
<dbReference type="InterPro" id="IPR006345">
    <property type="entry name" value="RecD2"/>
</dbReference>
<accession>A0ABS8FXB3</accession>
<dbReference type="InterPro" id="IPR010994">
    <property type="entry name" value="RuvA_2-like"/>
</dbReference>
<comment type="similarity">
    <text evidence="3">Belongs to the RecD family. RecD2 subfamily.</text>
</comment>
<dbReference type="NCBIfam" id="TIGR01448">
    <property type="entry name" value="recD_rel"/>
    <property type="match status" value="1"/>
</dbReference>
<dbReference type="SUPFAM" id="SSF52540">
    <property type="entry name" value="P-loop containing nucleoside triphosphate hydrolases"/>
    <property type="match status" value="1"/>
</dbReference>
<evidence type="ECO:0000313" key="6">
    <source>
        <dbReference type="Proteomes" id="UP001198151"/>
    </source>
</evidence>
<protein>
    <recommendedName>
        <fullName evidence="3">ATP-dependent RecD2 DNA helicase</fullName>
        <ecNumber evidence="3">5.6.2.3</ecNumber>
    </recommendedName>
    <alternativeName>
        <fullName evidence="3">DNA 5'-3' helicase subunit RecD2</fullName>
    </alternativeName>
</protein>
<evidence type="ECO:0000256" key="2">
    <source>
        <dbReference type="ARBA" id="ARBA00022840"/>
    </source>
</evidence>
<dbReference type="HAMAP" id="MF_01488">
    <property type="entry name" value="RecD2"/>
    <property type="match status" value="1"/>
</dbReference>
<comment type="caution">
    <text evidence="5">The sequence shown here is derived from an EMBL/GenBank/DDBJ whole genome shotgun (WGS) entry which is preliminary data.</text>
</comment>
<dbReference type="InterPro" id="IPR027785">
    <property type="entry name" value="UvrD-like_helicase_C"/>
</dbReference>
<feature type="domain" description="AAA+ ATPase" evidence="4">
    <location>
        <begin position="365"/>
        <end position="510"/>
    </location>
</feature>
<sequence length="751" mass="83297">MQFRRANRDNPADLADGSLRLICISAIQKGGKAGEFLPDTMEQITGTVDKIRFRNEENGYTILSFEPDHEELPITVVGTFLRVDEKERFTLHGIYTNHPKYGKQFKLDFYESDFPDNVKLLEEYLGRGIIKGIGKVRAKSIVKKFGADAIQVMEHTPERLTEIPGIGKRLAELIGNRVKERTVMQEAMLKLTKYGIGPSLGAKIWKKYKEDTFHVLQTNPYQMIEDIDGVSFKTADKIAMEMDMPKDSARRIRSGILFLLDQIMLSGSVCCPKGQLLNNAEKLLGSERVEKVLDTMNGSGIITSVLRGDTEYIYKAAIYAKEVNCAKMFAELSRKTPADDAEAVIRSLNGNLDEVQMGAVRTAAESGLMVLTGGPGVGKTTTTNMIIQYFIKSKKTVLLAAPTGKAAKRMTEATGMPASTIHRMLGIEPGTQGFSHNEYNPLEADVVIIDETSMLDLSLAYSLLLAIPPDARLILVGDRNQLPSVGAGNVLADLIASKICPVVELTKIYRQAAGSDIIRNAHSILTGGSITLSNRDFFFKNCDTAEEIKETVLHYVADSLPAFTGEKEIQVLTPLKVREVGSTNMNLLLQERLNPGKEDVKGFREGDRVIHIKNNYIMKKTLPNGKVETGIFNGDTGKILSIDKEQEYVDVLFDDGCKARYEFEGLSQLNLAYALTVHKSQGSEYPVVVMPLYDYIPDITTMNLLYTGITRAKKCIVIVGTAQRFQKIAKNFRKGARYTGLQDELKEIAAR</sequence>
<evidence type="ECO:0000256" key="1">
    <source>
        <dbReference type="ARBA" id="ARBA00022741"/>
    </source>
</evidence>
<name>A0ABS8FXB3_9FIRM</name>
<keyword evidence="1 3" id="KW-0547">Nucleotide-binding</keyword>
<dbReference type="InterPro" id="IPR041451">
    <property type="entry name" value="RecD2_SH13"/>
</dbReference>
<dbReference type="Pfam" id="PF14520">
    <property type="entry name" value="HHH_5"/>
    <property type="match status" value="1"/>
</dbReference>
<dbReference type="Pfam" id="PF23139">
    <property type="entry name" value="OB_YrrC"/>
    <property type="match status" value="1"/>
</dbReference>
<dbReference type="Pfam" id="PF14490">
    <property type="entry name" value="HHH_RecD2"/>
    <property type="match status" value="1"/>
</dbReference>
<dbReference type="InterPro" id="IPR055446">
    <property type="entry name" value="RecD2_N_OB"/>
</dbReference>
<comment type="function">
    <text evidence="3">DNA-dependent ATPase and ATP-dependent 5'-3' DNA helicase. Has no activity on blunt DNA or DNA with 3'-overhangs, requires at least 10 bases of 5'-ssDNA for helicase activity.</text>
</comment>
<dbReference type="CDD" id="cd18809">
    <property type="entry name" value="SF1_C_RecD"/>
    <property type="match status" value="1"/>
</dbReference>
<dbReference type="Pfam" id="PF18335">
    <property type="entry name" value="SH3_13"/>
    <property type="match status" value="1"/>
</dbReference>
<dbReference type="SUPFAM" id="SSF47781">
    <property type="entry name" value="RuvA domain 2-like"/>
    <property type="match status" value="1"/>
</dbReference>
<dbReference type="Proteomes" id="UP001198151">
    <property type="component" value="Unassembled WGS sequence"/>
</dbReference>
<dbReference type="InterPro" id="IPR027417">
    <property type="entry name" value="P-loop_NTPase"/>
</dbReference>
<dbReference type="PANTHER" id="PTHR43788:SF6">
    <property type="entry name" value="DNA HELICASE B"/>
    <property type="match status" value="1"/>
</dbReference>
<evidence type="ECO:0000313" key="5">
    <source>
        <dbReference type="EMBL" id="MCC2254618.1"/>
    </source>
</evidence>
<dbReference type="Pfam" id="PF13245">
    <property type="entry name" value="AAA_19"/>
    <property type="match status" value="1"/>
</dbReference>
<dbReference type="SMART" id="SM00382">
    <property type="entry name" value="AAA"/>
    <property type="match status" value="1"/>
</dbReference>
<reference evidence="5 6" key="1">
    <citation type="submission" date="2021-10" db="EMBL/GenBank/DDBJ databases">
        <title>Anaerobic single-cell dispensing facilitates the cultivation of human gut bacteria.</title>
        <authorList>
            <person name="Afrizal A."/>
        </authorList>
    </citation>
    <scope>NUCLEOTIDE SEQUENCE [LARGE SCALE GENOMIC DNA]</scope>
    <source>
        <strain evidence="5 6">CLA-AA-H200</strain>
    </source>
</reference>
<dbReference type="InterPro" id="IPR050534">
    <property type="entry name" value="Coronavir_polyprotein_1ab"/>
</dbReference>
<dbReference type="CDD" id="cd17933">
    <property type="entry name" value="DEXSc_RecD-like"/>
    <property type="match status" value="1"/>
</dbReference>
<comment type="catalytic activity">
    <reaction evidence="3">
        <text>ATP + H2O = ADP + phosphate + H(+)</text>
        <dbReference type="Rhea" id="RHEA:13065"/>
        <dbReference type="ChEBI" id="CHEBI:15377"/>
        <dbReference type="ChEBI" id="CHEBI:15378"/>
        <dbReference type="ChEBI" id="CHEBI:30616"/>
        <dbReference type="ChEBI" id="CHEBI:43474"/>
        <dbReference type="ChEBI" id="CHEBI:456216"/>
        <dbReference type="EC" id="5.6.2.3"/>
    </reaction>
</comment>
<evidence type="ECO:0000259" key="4">
    <source>
        <dbReference type="SMART" id="SM00382"/>
    </source>
</evidence>
<evidence type="ECO:0000256" key="3">
    <source>
        <dbReference type="HAMAP-Rule" id="MF_01488"/>
    </source>
</evidence>
<keyword evidence="3" id="KW-0238">DNA-binding</keyword>
<dbReference type="Gene3D" id="1.10.150.20">
    <property type="entry name" value="5' to 3' exonuclease, C-terminal subdomain"/>
    <property type="match status" value="1"/>
</dbReference>
<proteinExistence type="inferred from homology"/>
<organism evidence="5 6">
    <name type="scientific">Ruminococcus turbiniformis</name>
    <dbReference type="NCBI Taxonomy" id="2881258"/>
    <lineage>
        <taxon>Bacteria</taxon>
        <taxon>Bacillati</taxon>
        <taxon>Bacillota</taxon>
        <taxon>Clostridia</taxon>
        <taxon>Eubacteriales</taxon>
        <taxon>Oscillospiraceae</taxon>
        <taxon>Ruminococcus</taxon>
    </lineage>
</organism>
<dbReference type="EMBL" id="JAJEQX010000014">
    <property type="protein sequence ID" value="MCC2254618.1"/>
    <property type="molecule type" value="Genomic_DNA"/>
</dbReference>
<dbReference type="Gene3D" id="2.30.30.940">
    <property type="match status" value="1"/>
</dbReference>
<keyword evidence="3" id="KW-0413">Isomerase</keyword>
<dbReference type="InterPro" id="IPR003593">
    <property type="entry name" value="AAA+_ATPase"/>
</dbReference>
<dbReference type="RefSeq" id="WP_227707755.1">
    <property type="nucleotide sequence ID" value="NZ_JAJEQX010000014.1"/>
</dbReference>
<dbReference type="Gene3D" id="3.40.50.300">
    <property type="entry name" value="P-loop containing nucleotide triphosphate hydrolases"/>
    <property type="match status" value="2"/>
</dbReference>
<keyword evidence="6" id="KW-1185">Reference proteome</keyword>
<gene>
    <name evidence="3" type="primary">recD2</name>
    <name evidence="5" type="ORF">LKD70_09335</name>
</gene>